<name>A0A1H7RU51_9BACT</name>
<keyword evidence="10" id="KW-1185">Reference proteome</keyword>
<proteinExistence type="inferred from homology"/>
<dbReference type="InterPro" id="IPR037066">
    <property type="entry name" value="Plug_dom_sf"/>
</dbReference>
<gene>
    <name evidence="9" type="ORF">SAMN04488505_102733</name>
</gene>
<evidence type="ECO:0000313" key="10">
    <source>
        <dbReference type="Proteomes" id="UP000198984"/>
    </source>
</evidence>
<dbReference type="STRING" id="573321.SAMN04488505_102733"/>
<dbReference type="InterPro" id="IPR023997">
    <property type="entry name" value="TonB-dep_OMP_SusC/RagA_CS"/>
</dbReference>
<evidence type="ECO:0000256" key="4">
    <source>
        <dbReference type="ARBA" id="ARBA00022692"/>
    </source>
</evidence>
<evidence type="ECO:0000256" key="1">
    <source>
        <dbReference type="ARBA" id="ARBA00004571"/>
    </source>
</evidence>
<dbReference type="InterPro" id="IPR039426">
    <property type="entry name" value="TonB-dep_rcpt-like"/>
</dbReference>
<dbReference type="InterPro" id="IPR012910">
    <property type="entry name" value="Plug_dom"/>
</dbReference>
<organism evidence="9 10">
    <name type="scientific">Chitinophaga rupis</name>
    <dbReference type="NCBI Taxonomy" id="573321"/>
    <lineage>
        <taxon>Bacteria</taxon>
        <taxon>Pseudomonadati</taxon>
        <taxon>Bacteroidota</taxon>
        <taxon>Chitinophagia</taxon>
        <taxon>Chitinophagales</taxon>
        <taxon>Chitinophagaceae</taxon>
        <taxon>Chitinophaga</taxon>
    </lineage>
</organism>
<dbReference type="EMBL" id="FOBB01000002">
    <property type="protein sequence ID" value="SEL63753.1"/>
    <property type="molecule type" value="Genomic_DNA"/>
</dbReference>
<dbReference type="Gene3D" id="2.40.170.20">
    <property type="entry name" value="TonB-dependent receptor, beta-barrel domain"/>
    <property type="match status" value="1"/>
</dbReference>
<dbReference type="Pfam" id="PF07715">
    <property type="entry name" value="Plug"/>
    <property type="match status" value="1"/>
</dbReference>
<dbReference type="Pfam" id="PF13715">
    <property type="entry name" value="CarbopepD_reg_2"/>
    <property type="match status" value="1"/>
</dbReference>
<dbReference type="AlphaFoldDB" id="A0A1H7RU51"/>
<dbReference type="PROSITE" id="PS52016">
    <property type="entry name" value="TONB_DEPENDENT_REC_3"/>
    <property type="match status" value="1"/>
</dbReference>
<dbReference type="Proteomes" id="UP000198984">
    <property type="component" value="Unassembled WGS sequence"/>
</dbReference>
<dbReference type="Gene3D" id="2.60.40.1120">
    <property type="entry name" value="Carboxypeptidase-like, regulatory domain"/>
    <property type="match status" value="1"/>
</dbReference>
<evidence type="ECO:0000256" key="3">
    <source>
        <dbReference type="ARBA" id="ARBA00022452"/>
    </source>
</evidence>
<reference evidence="9 10" key="1">
    <citation type="submission" date="2016-10" db="EMBL/GenBank/DDBJ databases">
        <authorList>
            <person name="de Groot N.N."/>
        </authorList>
    </citation>
    <scope>NUCLEOTIDE SEQUENCE [LARGE SCALE GENOMIC DNA]</scope>
    <source>
        <strain evidence="9 10">DSM 21039</strain>
    </source>
</reference>
<keyword evidence="2 7" id="KW-0813">Transport</keyword>
<dbReference type="NCBIfam" id="TIGR04056">
    <property type="entry name" value="OMP_RagA_SusC"/>
    <property type="match status" value="1"/>
</dbReference>
<evidence type="ECO:0000313" key="9">
    <source>
        <dbReference type="EMBL" id="SEL63753.1"/>
    </source>
</evidence>
<keyword evidence="6 7" id="KW-0998">Cell outer membrane</keyword>
<dbReference type="OrthoDB" id="9768177at2"/>
<keyword evidence="4 7" id="KW-0812">Transmembrane</keyword>
<keyword evidence="5 7" id="KW-0472">Membrane</keyword>
<dbReference type="NCBIfam" id="TIGR04057">
    <property type="entry name" value="SusC_RagA_signa"/>
    <property type="match status" value="1"/>
</dbReference>
<comment type="subcellular location">
    <subcellularLocation>
        <location evidence="1 7">Cell outer membrane</location>
        <topology evidence="1 7">Multi-pass membrane protein</topology>
    </subcellularLocation>
</comment>
<evidence type="ECO:0000256" key="6">
    <source>
        <dbReference type="ARBA" id="ARBA00023237"/>
    </source>
</evidence>
<evidence type="ECO:0000256" key="2">
    <source>
        <dbReference type="ARBA" id="ARBA00022448"/>
    </source>
</evidence>
<feature type="domain" description="TonB-dependent receptor plug" evidence="8">
    <location>
        <begin position="222"/>
        <end position="356"/>
    </location>
</feature>
<dbReference type="InterPro" id="IPR036942">
    <property type="entry name" value="Beta-barrel_TonB_sf"/>
</dbReference>
<dbReference type="InterPro" id="IPR023996">
    <property type="entry name" value="TonB-dep_OMP_SusC/RagA"/>
</dbReference>
<sequence length="1125" mass="123632">MQPMLLLLRSYLNPWLLLVFILSLTYGYAQAYTGSQNDHPVTLNGNTTLRAVFKAIKQQTGFAVMYSTAATALNQDEKVNVNFKETPLDDVLAYVLRGKELEWKYSDDVLVIHKKEPAPEKKIDGDSTVIPAMLTGKITDADGVPLPGATVQVKGTTQGAVTDANGNFALARIPVGSTLIVSSLGYGRREVPVKGQKILMQLNVDVNKLDETEIKGYYTTTQRLTPGNVGVVKGKDIEKQPVSNPLLALQGRVPGLFITQNTGIAGGGVKVRIQGQNSINSGNDPLYIIDGVPINSQLPGTGLDGILGNSGETPLGAVPGTGNPLSYLNPADIESITVLKDADATAIYGSRAANGAILITTKRGKAGPVRFDLNLQKGWGHVTRKLKMLNTQQYLAMRHEAIRNDNVPILPTDYDINGTWDSTRYTDWQKELIGGTAQYTNINASVSGGTSVAQYLVGGTFHRETTVFPFPKDFADQKGSLHFNISSLSLNQKFRLQLTGNYMVDNNQLPSIDLTQSAIQTEPNAPALYNKEGDLNWAPNSTGSSTRDNPLTGLYIKYQNKTNNLISNLTLSYDILPGLEIGTSLGYTNMQTKDYSPTPLVSQRPEDRPYIERSAIYGSRSLNSWIIEPLLTYKKQIGKGMLESLLGSTLLQNTGSGESFIGYGYNSDQALPNILSAATIFPGSSFYTQYKYNALFGRINYNLQDRYVINVTARRDGSSRFGTANRFHTFGAVGAAWIFSGTNFILNNLPFLSFGKLRSSYGNTGNDQLTDYSFMSLYNVYFASNPYQGITSLRPAGLSNPYLKWEETKKLQMGIELGFIKDKLLFNATYSRNRSSNQLIPYTLPDITGFGNIIRNFPATVQNINWEFSVNTTDLKIGNIFWTSNVNLTLPQNKLIAFPDLATSPYTNSLIIGKPLNLTKAYHFLGVDPNTGLYRVADKDGKPTSTPDYLTAANVLINAFPKFYGGWQNTFIFKGIEIDFLLQFAKQIGANVLFNGNSALGPGVFISGASNQPIYVLDRWQKPGDVVQIQKYSTDFLGSLTQLSIARGSDAAYTDASYIRLKNLSISWQLPIQWKRVIHLQSCKVYVQGQNLLTFTKYKGIDPENQSTISLPPLRMLTAGIQVGL</sequence>
<dbReference type="SUPFAM" id="SSF56935">
    <property type="entry name" value="Porins"/>
    <property type="match status" value="1"/>
</dbReference>
<keyword evidence="3 7" id="KW-1134">Transmembrane beta strand</keyword>
<dbReference type="Gene3D" id="2.170.130.10">
    <property type="entry name" value="TonB-dependent receptor, plug domain"/>
    <property type="match status" value="1"/>
</dbReference>
<accession>A0A1H7RU51</accession>
<evidence type="ECO:0000256" key="7">
    <source>
        <dbReference type="PROSITE-ProRule" id="PRU01360"/>
    </source>
</evidence>
<dbReference type="GO" id="GO:0009279">
    <property type="term" value="C:cell outer membrane"/>
    <property type="evidence" value="ECO:0007669"/>
    <property type="project" value="UniProtKB-SubCell"/>
</dbReference>
<dbReference type="RefSeq" id="WP_089910529.1">
    <property type="nucleotide sequence ID" value="NZ_FOBB01000002.1"/>
</dbReference>
<dbReference type="InterPro" id="IPR008969">
    <property type="entry name" value="CarboxyPept-like_regulatory"/>
</dbReference>
<dbReference type="SUPFAM" id="SSF49464">
    <property type="entry name" value="Carboxypeptidase regulatory domain-like"/>
    <property type="match status" value="1"/>
</dbReference>
<protein>
    <submittedName>
        <fullName evidence="9">TonB-linked outer membrane protein, SusC/RagA family</fullName>
    </submittedName>
</protein>
<evidence type="ECO:0000256" key="5">
    <source>
        <dbReference type="ARBA" id="ARBA00023136"/>
    </source>
</evidence>
<comment type="similarity">
    <text evidence="7">Belongs to the TonB-dependent receptor family.</text>
</comment>
<evidence type="ECO:0000259" key="8">
    <source>
        <dbReference type="Pfam" id="PF07715"/>
    </source>
</evidence>